<dbReference type="GO" id="GO:0006508">
    <property type="term" value="P:proteolysis"/>
    <property type="evidence" value="ECO:0007669"/>
    <property type="project" value="InterPro"/>
</dbReference>
<evidence type="ECO:0000313" key="4">
    <source>
        <dbReference type="Proteomes" id="UP000001557"/>
    </source>
</evidence>
<name>A3D0J5_SHEB5</name>
<dbReference type="PIRSF" id="PIRSF037898">
    <property type="entry name" value="Subtilisin_rel_Sputw3181_3341"/>
    <property type="match status" value="1"/>
</dbReference>
<organism evidence="3 4">
    <name type="scientific">Shewanella baltica (strain OS155 / ATCC BAA-1091)</name>
    <dbReference type="NCBI Taxonomy" id="325240"/>
    <lineage>
        <taxon>Bacteria</taxon>
        <taxon>Pseudomonadati</taxon>
        <taxon>Pseudomonadota</taxon>
        <taxon>Gammaproteobacteria</taxon>
        <taxon>Alteromonadales</taxon>
        <taxon>Shewanellaceae</taxon>
        <taxon>Shewanella</taxon>
    </lineage>
</organism>
<feature type="domain" description="Inhibitor I9" evidence="2">
    <location>
        <begin position="55"/>
        <end position="160"/>
    </location>
</feature>
<dbReference type="SUPFAM" id="SSF52743">
    <property type="entry name" value="Subtilisin-like"/>
    <property type="match status" value="1"/>
</dbReference>
<keyword evidence="4" id="KW-1185">Reference proteome</keyword>
<dbReference type="HOGENOM" id="CLU_1179561_0_0_6"/>
<dbReference type="EMBL" id="CP000563">
    <property type="protein sequence ID" value="ABN60258.1"/>
    <property type="molecule type" value="Genomic_DNA"/>
</dbReference>
<dbReference type="KEGG" id="sbl:Sbal_0731"/>
<dbReference type="GO" id="GO:0004252">
    <property type="term" value="F:serine-type endopeptidase activity"/>
    <property type="evidence" value="ECO:0007669"/>
    <property type="project" value="InterPro"/>
</dbReference>
<feature type="signal peptide" evidence="1">
    <location>
        <begin position="1"/>
        <end position="20"/>
    </location>
</feature>
<dbReference type="InterPro" id="IPR036852">
    <property type="entry name" value="Peptidase_S8/S53_dom_sf"/>
</dbReference>
<dbReference type="InterPro" id="IPR010259">
    <property type="entry name" value="S8pro/Inhibitor_I9"/>
</dbReference>
<dbReference type="Gene3D" id="3.40.50.200">
    <property type="entry name" value="Peptidase S8/S53 domain"/>
    <property type="match status" value="1"/>
</dbReference>
<accession>A3D0J5</accession>
<gene>
    <name evidence="3" type="ordered locus">Sbal_0731</name>
</gene>
<evidence type="ECO:0000259" key="2">
    <source>
        <dbReference type="Pfam" id="PF05922"/>
    </source>
</evidence>
<reference evidence="3 4" key="1">
    <citation type="submission" date="2007-02" db="EMBL/GenBank/DDBJ databases">
        <title>Complete sequence of chromosome of Shewanella baltica OS155.</title>
        <authorList>
            <consortium name="US DOE Joint Genome Institute"/>
            <person name="Copeland A."/>
            <person name="Lucas S."/>
            <person name="Lapidus A."/>
            <person name="Barry K."/>
            <person name="Detter J.C."/>
            <person name="Glavina del Rio T."/>
            <person name="Hammon N."/>
            <person name="Israni S."/>
            <person name="Dalin E."/>
            <person name="Tice H."/>
            <person name="Pitluck S."/>
            <person name="Sims D.R."/>
            <person name="Brettin T."/>
            <person name="Bruce D."/>
            <person name="Han C."/>
            <person name="Tapia R."/>
            <person name="Brainard J."/>
            <person name="Schmutz J."/>
            <person name="Larimer F."/>
            <person name="Land M."/>
            <person name="Hauser L."/>
            <person name="Kyrpides N."/>
            <person name="Mikhailova N."/>
            <person name="Brettar I."/>
            <person name="Klappenbach J."/>
            <person name="Konstantinidis K."/>
            <person name="Rodrigues J."/>
            <person name="Tiedje J."/>
            <person name="Richardson P."/>
        </authorList>
    </citation>
    <scope>NUCLEOTIDE SEQUENCE [LARGE SCALE GENOMIC DNA]</scope>
    <source>
        <strain evidence="4">OS155 / ATCC BAA-1091</strain>
    </source>
</reference>
<keyword evidence="1" id="KW-0732">Signal</keyword>
<protein>
    <recommendedName>
        <fullName evidence="2">Inhibitor I9 domain-containing protein</fullName>
    </recommendedName>
</protein>
<dbReference type="AlphaFoldDB" id="A3D0J5"/>
<feature type="chain" id="PRO_5002650986" description="Inhibitor I9 domain-containing protein" evidence="1">
    <location>
        <begin position="21"/>
        <end position="235"/>
    </location>
</feature>
<dbReference type="Pfam" id="PF05922">
    <property type="entry name" value="Inhibitor_I9"/>
    <property type="match status" value="1"/>
</dbReference>
<dbReference type="STRING" id="325240.Sbal_0731"/>
<evidence type="ECO:0000256" key="1">
    <source>
        <dbReference type="SAM" id="SignalP"/>
    </source>
</evidence>
<sequence precursor="true">MKTKLSIAISAALLSSAAIANSEFTFKPYSPEITSHDKFSKPKVATTNLGAPQRFIVEMESPALAKYQGGIGSFAATASAKEGQKINVQSAEVKNYANHLTKEQNNFSSALAKTVPNAKVERHFQTLFNGVTVVGQGLTAEKLAQMPGVKSVYPETMYEISMDASHQIINTQAMWDAVSGMENAGKGVKVAVIDGGIRPENPMFADAGFTAPSGNLPSDDYCSTVDAAFFKTVVA</sequence>
<proteinExistence type="predicted"/>
<dbReference type="Proteomes" id="UP000001557">
    <property type="component" value="Chromosome"/>
</dbReference>
<dbReference type="InterPro" id="IPR017312">
    <property type="entry name" value="Subtilisin_Alteromonadales"/>
</dbReference>
<evidence type="ECO:0000313" key="3">
    <source>
        <dbReference type="EMBL" id="ABN60258.1"/>
    </source>
</evidence>